<keyword evidence="6 10" id="KW-1133">Transmembrane helix</keyword>
<evidence type="ECO:0000256" key="7">
    <source>
        <dbReference type="ARBA" id="ARBA00023136"/>
    </source>
</evidence>
<evidence type="ECO:0000256" key="2">
    <source>
        <dbReference type="ARBA" id="ARBA00010323"/>
    </source>
</evidence>
<evidence type="ECO:0000256" key="9">
    <source>
        <dbReference type="PIRNR" id="PIRNR016636"/>
    </source>
</evidence>
<dbReference type="Pfam" id="PF03062">
    <property type="entry name" value="MBOAT"/>
    <property type="match status" value="1"/>
</dbReference>
<dbReference type="EMBL" id="LKET01000051">
    <property type="protein sequence ID" value="KPU42798.1"/>
    <property type="molecule type" value="Genomic_DNA"/>
</dbReference>
<comment type="caution">
    <text evidence="11">The sequence shown here is derived from an EMBL/GenBank/DDBJ whole genome shotgun (WGS) entry which is preliminary data.</text>
</comment>
<evidence type="ECO:0000256" key="5">
    <source>
        <dbReference type="ARBA" id="ARBA00022692"/>
    </source>
</evidence>
<evidence type="ECO:0000256" key="3">
    <source>
        <dbReference type="ARBA" id="ARBA00022475"/>
    </source>
</evidence>
<reference evidence="11 12" key="1">
    <citation type="submission" date="2015-09" db="EMBL/GenBank/DDBJ databases">
        <title>Genome sequence of Oxobacter pfennigii DSM 3222.</title>
        <authorList>
            <person name="Poehlein A."/>
            <person name="Bengelsdorf F.R."/>
            <person name="Schiel-Bengelsdorf B."/>
            <person name="Duerre P."/>
            <person name="Daniel R."/>
        </authorList>
    </citation>
    <scope>NUCLEOTIDE SEQUENCE [LARGE SCALE GENOMIC DNA]</scope>
    <source>
        <strain evidence="11 12">DSM 3222</strain>
    </source>
</reference>
<dbReference type="AlphaFoldDB" id="A0A0P8YSZ0"/>
<keyword evidence="12" id="KW-1185">Reference proteome</keyword>
<comment type="similarity">
    <text evidence="2 9">Belongs to the membrane-bound acyltransferase family.</text>
</comment>
<evidence type="ECO:0000256" key="4">
    <source>
        <dbReference type="ARBA" id="ARBA00022679"/>
    </source>
</evidence>
<evidence type="ECO:0000256" key="8">
    <source>
        <dbReference type="ARBA" id="ARBA00023315"/>
    </source>
</evidence>
<feature type="transmembrane region" description="Helical" evidence="10">
    <location>
        <begin position="185"/>
        <end position="205"/>
    </location>
</feature>
<evidence type="ECO:0000256" key="6">
    <source>
        <dbReference type="ARBA" id="ARBA00022989"/>
    </source>
</evidence>
<keyword evidence="5 10" id="KW-0812">Transmembrane</keyword>
<dbReference type="NCBIfam" id="TIGR04091">
    <property type="entry name" value="LTA_dltB"/>
    <property type="match status" value="1"/>
</dbReference>
<feature type="transmembrane region" description="Helical" evidence="10">
    <location>
        <begin position="323"/>
        <end position="340"/>
    </location>
</feature>
<proteinExistence type="inferred from homology"/>
<dbReference type="InterPro" id="IPR024194">
    <property type="entry name" value="Ac/AlaTfrase_AlgI/DltB"/>
</dbReference>
<feature type="transmembrane region" description="Helical" evidence="10">
    <location>
        <begin position="103"/>
        <end position="125"/>
    </location>
</feature>
<dbReference type="RefSeq" id="WP_054876541.1">
    <property type="nucleotide sequence ID" value="NZ_LKET01000051.1"/>
</dbReference>
<dbReference type="PIRSF" id="PIRSF016636">
    <property type="entry name" value="AlgI_DltB"/>
    <property type="match status" value="1"/>
</dbReference>
<keyword evidence="8 9" id="KW-0012">Acyltransferase</keyword>
<keyword evidence="3 9" id="KW-1003">Cell membrane</keyword>
<organism evidence="11 12">
    <name type="scientific">Oxobacter pfennigii</name>
    <dbReference type="NCBI Taxonomy" id="36849"/>
    <lineage>
        <taxon>Bacteria</taxon>
        <taxon>Bacillati</taxon>
        <taxon>Bacillota</taxon>
        <taxon>Clostridia</taxon>
        <taxon>Eubacteriales</taxon>
        <taxon>Clostridiaceae</taxon>
        <taxon>Oxobacter</taxon>
    </lineage>
</organism>
<protein>
    <recommendedName>
        <fullName evidence="9">Teichoic acid D-alanyltransferase</fullName>
        <ecNumber evidence="9">2.3.1.-</ecNumber>
    </recommendedName>
</protein>
<evidence type="ECO:0000313" key="12">
    <source>
        <dbReference type="Proteomes" id="UP000050326"/>
    </source>
</evidence>
<comment type="subcellular location">
    <subcellularLocation>
        <location evidence="1">Cell membrane</location>
        <topology evidence="1">Multi-pass membrane protein</topology>
    </subcellularLocation>
</comment>
<dbReference type="PANTHER" id="PTHR13285:SF23">
    <property type="entry name" value="TEICHOIC ACID D-ALANYLTRANSFERASE"/>
    <property type="match status" value="1"/>
</dbReference>
<dbReference type="Proteomes" id="UP000050326">
    <property type="component" value="Unassembled WGS sequence"/>
</dbReference>
<dbReference type="InterPro" id="IPR051085">
    <property type="entry name" value="MB_O-acyltransferase"/>
</dbReference>
<feature type="transmembrane region" description="Helical" evidence="10">
    <location>
        <begin position="225"/>
        <end position="246"/>
    </location>
</feature>
<accession>A0A0P8YSZ0</accession>
<keyword evidence="7 9" id="KW-0472">Membrane</keyword>
<feature type="transmembrane region" description="Helical" evidence="10">
    <location>
        <begin position="6"/>
        <end position="25"/>
    </location>
</feature>
<dbReference type="EC" id="2.3.1.-" evidence="9"/>
<keyword evidence="4 9" id="KW-0808">Transferase</keyword>
<feature type="transmembrane region" description="Helical" evidence="10">
    <location>
        <begin position="356"/>
        <end position="379"/>
    </location>
</feature>
<dbReference type="PANTHER" id="PTHR13285">
    <property type="entry name" value="ACYLTRANSFERASE"/>
    <property type="match status" value="1"/>
</dbReference>
<dbReference type="GO" id="GO:0016746">
    <property type="term" value="F:acyltransferase activity"/>
    <property type="evidence" value="ECO:0007669"/>
    <property type="project" value="UniProtKB-KW"/>
</dbReference>
<dbReference type="PATRIC" id="fig|36849.3.peg.3767"/>
<feature type="transmembrane region" description="Helical" evidence="10">
    <location>
        <begin position="299"/>
        <end position="317"/>
    </location>
</feature>
<dbReference type="PIRSF" id="PIRSF500216">
    <property type="entry name" value="DltB"/>
    <property type="match status" value="1"/>
</dbReference>
<sequence>MIPYSGLYFFYILSIAFIPLILLGLKGKPIKKYGMIMNLFMLLLLFGGSKIQTVCLVLFYSGQLVLIRGYIYLRRKYESIWLMRILVALSILPLVLVKASPYFTSWTIGFLGISYVTFKSVQMIIEIHDGLIKEFSIWDFTYFLLFFPSISSGPIDRSRRFMEDINKTFTKDEYKRYLDEGIRKIFYGAAYKFIFSALISTYWMAKIPEAKSILNTINYMYAYSLYLFFDFAGYSLLAVGTSHILGVNTPENFDKPFISKDIKDFWNRWHISLSFWFRDFIYTRFVMRALKKKWFKSRYTASYIGYIITMGVMGIWHGTEIHYILYGLYHALLIISTDFFQRKSSWYKKNKNNEGFNYLSTAVTFNLVCFGFLIFSGYLF</sequence>
<evidence type="ECO:0000256" key="10">
    <source>
        <dbReference type="SAM" id="Phobius"/>
    </source>
</evidence>
<evidence type="ECO:0000256" key="1">
    <source>
        <dbReference type="ARBA" id="ARBA00004651"/>
    </source>
</evidence>
<dbReference type="InterPro" id="IPR024024">
    <property type="entry name" value="DltB"/>
</dbReference>
<dbReference type="InterPro" id="IPR004299">
    <property type="entry name" value="MBOAT_fam"/>
</dbReference>
<dbReference type="GO" id="GO:0070395">
    <property type="term" value="P:lipoteichoic acid biosynthetic process"/>
    <property type="evidence" value="ECO:0007669"/>
    <property type="project" value="UniProtKB-UniRule"/>
</dbReference>
<dbReference type="UniPathway" id="UPA00556"/>
<dbReference type="GO" id="GO:0005886">
    <property type="term" value="C:plasma membrane"/>
    <property type="evidence" value="ECO:0007669"/>
    <property type="project" value="UniProtKB-SubCell"/>
</dbReference>
<comment type="pathway">
    <text evidence="9">Cell wall biogenesis; lipoteichoic acid biosynthesis.</text>
</comment>
<dbReference type="STRING" id="36849.OXPF_35610"/>
<feature type="transmembrane region" description="Helical" evidence="10">
    <location>
        <begin position="32"/>
        <end position="51"/>
    </location>
</feature>
<dbReference type="OrthoDB" id="9805788at2"/>
<feature type="transmembrane region" description="Helical" evidence="10">
    <location>
        <begin position="80"/>
        <end position="97"/>
    </location>
</feature>
<name>A0A0P8YSZ0_9CLOT</name>
<gene>
    <name evidence="11" type="primary">patA_4</name>
    <name evidence="11" type="ORF">OXPF_35610</name>
</gene>
<comment type="function">
    <text evidence="9">O-acyltransferase that catalyzes D-alanylation of both teichoic acid and lipoteichoic acid (LTA). D-alanylation of LTA plays an important role in modulating the properties of the cell wall in Gram-positive bacteria, influencing the net charge of the cell wall. Catalyzes D-alanylation from DltC carrier protein.</text>
</comment>
<evidence type="ECO:0000313" key="11">
    <source>
        <dbReference type="EMBL" id="KPU42798.1"/>
    </source>
</evidence>